<dbReference type="GO" id="GO:0046872">
    <property type="term" value="F:metal ion binding"/>
    <property type="evidence" value="ECO:0007669"/>
    <property type="project" value="UniProtKB-KW"/>
</dbReference>
<dbReference type="FunFam" id="3.30.540.10:FF:000003">
    <property type="entry name" value="Inositol-1-monophosphatase"/>
    <property type="match status" value="1"/>
</dbReference>
<evidence type="ECO:0000256" key="1">
    <source>
        <dbReference type="ARBA" id="ARBA00001033"/>
    </source>
</evidence>
<evidence type="ECO:0000313" key="11">
    <source>
        <dbReference type="Proteomes" id="UP000078558"/>
    </source>
</evidence>
<dbReference type="GO" id="GO:0006020">
    <property type="term" value="P:inositol metabolic process"/>
    <property type="evidence" value="ECO:0007669"/>
    <property type="project" value="TreeGrafter"/>
</dbReference>
<dbReference type="PRINTS" id="PR00377">
    <property type="entry name" value="IMPHPHTASES"/>
</dbReference>
<feature type="binding site" evidence="7">
    <location>
        <position position="87"/>
    </location>
    <ligand>
        <name>Mg(2+)</name>
        <dbReference type="ChEBI" id="CHEBI:18420"/>
        <label>1</label>
        <note>catalytic</note>
    </ligand>
</feature>
<evidence type="ECO:0000313" key="9">
    <source>
        <dbReference type="EMBL" id="SBT25942.1"/>
    </source>
</evidence>
<dbReference type="EMBL" id="FLRC01000023">
    <property type="protein sequence ID" value="SBT25942.1"/>
    <property type="molecule type" value="Genomic_DNA"/>
</dbReference>
<dbReference type="InterPro" id="IPR033942">
    <property type="entry name" value="IMPase"/>
</dbReference>
<dbReference type="RefSeq" id="WP_067754830.1">
    <property type="nucleotide sequence ID" value="NZ_LT907988.1"/>
</dbReference>
<keyword evidence="11" id="KW-1185">Reference proteome</keyword>
<dbReference type="OrthoDB" id="9785695at2"/>
<reference evidence="9 11" key="1">
    <citation type="submission" date="2016-06" db="EMBL/GenBank/DDBJ databases">
        <authorList>
            <person name="Kjaerup R.B."/>
            <person name="Dalgaard T.S."/>
            <person name="Juul-Madsen H.R."/>
        </authorList>
    </citation>
    <scope>NUCLEOTIDE SEQUENCE [LARGE SCALE GENOMIC DNA]</scope>
    <source>
        <strain evidence="9">Orrdi1</strain>
    </source>
</reference>
<evidence type="ECO:0000313" key="10">
    <source>
        <dbReference type="EMBL" id="SOE50919.1"/>
    </source>
</evidence>
<feature type="binding site" evidence="7">
    <location>
        <position position="213"/>
    </location>
    <ligand>
        <name>Mg(2+)</name>
        <dbReference type="ChEBI" id="CHEBI:18420"/>
        <label>1</label>
        <note>catalytic</note>
    </ligand>
</feature>
<dbReference type="PRINTS" id="PR01959">
    <property type="entry name" value="SBIMPHPHTASE"/>
</dbReference>
<dbReference type="GO" id="GO:0007165">
    <property type="term" value="P:signal transduction"/>
    <property type="evidence" value="ECO:0007669"/>
    <property type="project" value="TreeGrafter"/>
</dbReference>
<sequence length="263" mass="28151">MHPMLNTAIKAARRAGAIINRASLDIDRIQVSRKGPRDYVTDADRAAEEAIVEILSTAYPSHAFLCEESGLRAAGDGSQVEDQWIIDPLDGTTNFIHGFPTYAVSIALVQRGQVTQAVIYDPARNEMFTASRGGGAFLNDRRVRVSGRIRYHDALLAARWPGAVPDAAAVPRYSDLAETCAGMRRTGSTVLDMAYVAAGRLDGFVGIGLKPWDMAAASLLVLEAGGLIGDFQGEQTWFDSGSVVAGTPKVFTQLLGFLQPPAA</sequence>
<dbReference type="CDD" id="cd01639">
    <property type="entry name" value="IMPase"/>
    <property type="match status" value="1"/>
</dbReference>
<dbReference type="GO" id="GO:0008934">
    <property type="term" value="F:inositol monophosphate 1-phosphatase activity"/>
    <property type="evidence" value="ECO:0007669"/>
    <property type="project" value="InterPro"/>
</dbReference>
<keyword evidence="6 7" id="KW-0460">Magnesium</keyword>
<dbReference type="Gene3D" id="3.30.540.10">
    <property type="entry name" value="Fructose-1,6-Bisphosphatase, subunit A, domain 1"/>
    <property type="match status" value="1"/>
</dbReference>
<comment type="catalytic activity">
    <reaction evidence="1 8">
        <text>a myo-inositol phosphate + H2O = myo-inositol + phosphate</text>
        <dbReference type="Rhea" id="RHEA:24056"/>
        <dbReference type="ChEBI" id="CHEBI:15377"/>
        <dbReference type="ChEBI" id="CHEBI:17268"/>
        <dbReference type="ChEBI" id="CHEBI:43474"/>
        <dbReference type="ChEBI" id="CHEBI:84139"/>
        <dbReference type="EC" id="3.1.3.25"/>
    </reaction>
</comment>
<gene>
    <name evidence="9" type="ORF">ODI_01750</name>
    <name evidence="10" type="ORF">ODI_R3062</name>
</gene>
<dbReference type="PANTHER" id="PTHR20854">
    <property type="entry name" value="INOSITOL MONOPHOSPHATASE"/>
    <property type="match status" value="1"/>
</dbReference>
<dbReference type="STRING" id="1851544.ODI_01750"/>
<evidence type="ECO:0000256" key="4">
    <source>
        <dbReference type="ARBA" id="ARBA00022723"/>
    </source>
</evidence>
<dbReference type="Gene3D" id="3.40.190.80">
    <property type="match status" value="1"/>
</dbReference>
<dbReference type="Pfam" id="PF00459">
    <property type="entry name" value="Inositol_P"/>
    <property type="match status" value="1"/>
</dbReference>
<keyword evidence="5 8" id="KW-0378">Hydrolase</keyword>
<keyword evidence="4 7" id="KW-0479">Metal-binding</keyword>
<dbReference type="GO" id="GO:0046854">
    <property type="term" value="P:phosphatidylinositol phosphate biosynthetic process"/>
    <property type="evidence" value="ECO:0007669"/>
    <property type="project" value="InterPro"/>
</dbReference>
<evidence type="ECO:0000256" key="6">
    <source>
        <dbReference type="ARBA" id="ARBA00022842"/>
    </source>
</evidence>
<dbReference type="EC" id="3.1.3.25" evidence="8"/>
<dbReference type="InterPro" id="IPR000760">
    <property type="entry name" value="Inositol_monophosphatase-like"/>
</dbReference>
<proteinExistence type="inferred from homology"/>
<dbReference type="InterPro" id="IPR022337">
    <property type="entry name" value="Inositol_monophosphatase_SuhB"/>
</dbReference>
<name>A0A1C3K373_9BURK</name>
<dbReference type="InterPro" id="IPR020583">
    <property type="entry name" value="Inositol_monoP_metal-BS"/>
</dbReference>
<dbReference type="PROSITE" id="PS00630">
    <property type="entry name" value="IMP_2"/>
    <property type="match status" value="1"/>
</dbReference>
<accession>A0A1C3K373</accession>
<evidence type="ECO:0000256" key="5">
    <source>
        <dbReference type="ARBA" id="ARBA00022801"/>
    </source>
</evidence>
<dbReference type="SUPFAM" id="SSF56655">
    <property type="entry name" value="Carbohydrate phosphatase"/>
    <property type="match status" value="1"/>
</dbReference>
<dbReference type="PROSITE" id="PS00629">
    <property type="entry name" value="IMP_1"/>
    <property type="match status" value="1"/>
</dbReference>
<organism evidence="9 11">
    <name type="scientific">Orrella dioscoreae</name>
    <dbReference type="NCBI Taxonomy" id="1851544"/>
    <lineage>
        <taxon>Bacteria</taxon>
        <taxon>Pseudomonadati</taxon>
        <taxon>Pseudomonadota</taxon>
        <taxon>Betaproteobacteria</taxon>
        <taxon>Burkholderiales</taxon>
        <taxon>Alcaligenaceae</taxon>
        <taxon>Orrella</taxon>
    </lineage>
</organism>
<comment type="cofactor">
    <cofactor evidence="2 7 8">
        <name>Mg(2+)</name>
        <dbReference type="ChEBI" id="CHEBI:18420"/>
    </cofactor>
</comment>
<dbReference type="Proteomes" id="UP000078558">
    <property type="component" value="Chromosome I"/>
</dbReference>
<dbReference type="EMBL" id="LT907988">
    <property type="protein sequence ID" value="SOE50919.1"/>
    <property type="molecule type" value="Genomic_DNA"/>
</dbReference>
<reference evidence="10 11" key="2">
    <citation type="submission" date="2017-08" db="EMBL/GenBank/DDBJ databases">
        <authorList>
            <person name="de Groot N.N."/>
        </authorList>
    </citation>
    <scope>NUCLEOTIDE SEQUENCE [LARGE SCALE GENOMIC DNA]</scope>
    <source>
        <strain evidence="10">Orrdi1</strain>
    </source>
</reference>
<dbReference type="KEGG" id="odi:ODI_R3062"/>
<dbReference type="AlphaFoldDB" id="A0A1C3K373"/>
<dbReference type="InterPro" id="IPR020550">
    <property type="entry name" value="Inositol_monophosphatase_CS"/>
</dbReference>
<evidence type="ECO:0000256" key="2">
    <source>
        <dbReference type="ARBA" id="ARBA00001946"/>
    </source>
</evidence>
<feature type="binding site" evidence="7">
    <location>
        <position position="90"/>
    </location>
    <ligand>
        <name>Mg(2+)</name>
        <dbReference type="ChEBI" id="CHEBI:18420"/>
        <label>2</label>
    </ligand>
</feature>
<evidence type="ECO:0000256" key="8">
    <source>
        <dbReference type="RuleBase" id="RU364068"/>
    </source>
</evidence>
<evidence type="ECO:0000256" key="3">
    <source>
        <dbReference type="ARBA" id="ARBA00009759"/>
    </source>
</evidence>
<protein>
    <recommendedName>
        <fullName evidence="8">Inositol-1-monophosphatase</fullName>
        <ecNumber evidence="8">3.1.3.25</ecNumber>
    </recommendedName>
</protein>
<dbReference type="PANTHER" id="PTHR20854:SF4">
    <property type="entry name" value="INOSITOL-1-MONOPHOSPHATASE-RELATED"/>
    <property type="match status" value="1"/>
</dbReference>
<comment type="similarity">
    <text evidence="3 8">Belongs to the inositol monophosphatase superfamily.</text>
</comment>
<feature type="binding site" evidence="7">
    <location>
        <position position="89"/>
    </location>
    <ligand>
        <name>Mg(2+)</name>
        <dbReference type="ChEBI" id="CHEBI:18420"/>
        <label>1</label>
        <note>catalytic</note>
    </ligand>
</feature>
<evidence type="ECO:0000256" key="7">
    <source>
        <dbReference type="PIRSR" id="PIRSR600760-2"/>
    </source>
</evidence>
<feature type="binding site" evidence="7">
    <location>
        <position position="67"/>
    </location>
    <ligand>
        <name>Mg(2+)</name>
        <dbReference type="ChEBI" id="CHEBI:18420"/>
        <label>1</label>
        <note>catalytic</note>
    </ligand>
</feature>